<dbReference type="GO" id="GO:0000398">
    <property type="term" value="P:mRNA splicing, via spliceosome"/>
    <property type="evidence" value="ECO:0007669"/>
    <property type="project" value="TreeGrafter"/>
</dbReference>
<feature type="compositionally biased region" description="Basic and acidic residues" evidence="2">
    <location>
        <begin position="8"/>
        <end position="20"/>
    </location>
</feature>
<name>A0AA39FQ34_9HYME</name>
<dbReference type="InterPro" id="IPR036265">
    <property type="entry name" value="HIT-like_sf"/>
</dbReference>
<accession>A0AA39FQ34</accession>
<gene>
    <name evidence="5" type="ORF">PV328_006739</name>
</gene>
<evidence type="ECO:0000259" key="3">
    <source>
        <dbReference type="Pfam" id="PF04676"/>
    </source>
</evidence>
<feature type="compositionally biased region" description="Basic and acidic residues" evidence="2">
    <location>
        <begin position="276"/>
        <end position="304"/>
    </location>
</feature>
<feature type="domain" description="Cwf19-like C-terminal" evidence="4">
    <location>
        <begin position="547"/>
        <end position="670"/>
    </location>
</feature>
<feature type="region of interest" description="Disordered" evidence="2">
    <location>
        <begin position="32"/>
        <end position="135"/>
    </location>
</feature>
<dbReference type="PANTHER" id="PTHR12072:SF5">
    <property type="entry name" value="CWF19-LIKE PROTEIN 2"/>
    <property type="match status" value="1"/>
</dbReference>
<keyword evidence="6" id="KW-1185">Reference proteome</keyword>
<evidence type="ECO:0000313" key="5">
    <source>
        <dbReference type="EMBL" id="KAK0173563.1"/>
    </source>
</evidence>
<evidence type="ECO:0008006" key="7">
    <source>
        <dbReference type="Google" id="ProtNLM"/>
    </source>
</evidence>
<evidence type="ECO:0000313" key="6">
    <source>
        <dbReference type="Proteomes" id="UP001168990"/>
    </source>
</evidence>
<organism evidence="5 6">
    <name type="scientific">Microctonus aethiopoides</name>
    <dbReference type="NCBI Taxonomy" id="144406"/>
    <lineage>
        <taxon>Eukaryota</taxon>
        <taxon>Metazoa</taxon>
        <taxon>Ecdysozoa</taxon>
        <taxon>Arthropoda</taxon>
        <taxon>Hexapoda</taxon>
        <taxon>Insecta</taxon>
        <taxon>Pterygota</taxon>
        <taxon>Neoptera</taxon>
        <taxon>Endopterygota</taxon>
        <taxon>Hymenoptera</taxon>
        <taxon>Apocrita</taxon>
        <taxon>Ichneumonoidea</taxon>
        <taxon>Braconidae</taxon>
        <taxon>Euphorinae</taxon>
        <taxon>Microctonus</taxon>
    </lineage>
</organism>
<feature type="region of interest" description="Disordered" evidence="2">
    <location>
        <begin position="243"/>
        <end position="382"/>
    </location>
</feature>
<dbReference type="PANTHER" id="PTHR12072">
    <property type="entry name" value="CWF19, CELL CYCLE CONTROL PROTEIN"/>
    <property type="match status" value="1"/>
</dbReference>
<sequence length="778" mass="90088">MSFIQFESAREKDAQREAVRKARERILIDAEEKYRRKENQAEQARLRGDDKWMLPSVDAKLSKDKSKKKKKKEKKEKKVKKSKKKKRRSSTSSSSSDASDSEEMQWIEKKSEGLNKSSASVSSNSIEPEKPLQREEWMSLSGSFLCSSRDKKSKKDNDMNQDTCILDKPGTSSRELNPHWKNNGTGMPEEEEIVKKSTVQVMSVDWLKKSLRRAQEQALEEGRSLEEVAEERWGSLDVIKSQIAEAEKQSRNSSTSRRNFYDESLSNSRRSNYKRSYRDRSRSRSRSRDRSSRNYDRYKCDFSSKNKIAFKKPDEENHSSSSYSRPSSSSVKSWRKPEANEKIANQQEQSRILKSQQDKSQVKSDSESSDAGEESTIVPTKILTDDELNKLGARIVKAEIMGDNVLAKELKAEMEKAREARKNNPKPVESKRESEKNVILTTTNSRGLARPVQPRSRYEEPQGGRRRNKKTDTHEAGERVRYFADDDKFSLQEMFQREKGQSANDDDAMFVKMASKSMDMDELFEERITRGASDAKQDLKDKMRAIKEHQKMQKSLDSCRWCVDSNEMQKHLIVAMGSKVYLSLPWHVSLTSGHCIIAPIHHVTCQTQLDEDVWEEMIAFKKALTKMFMDNNECPVFFEIAMSQYRFPHMQLECVPLPDDVGSSAPMYFKKALLECETEWSINKKIVDLKHRDVRQVIPKGLPYFAVNFGNHGGFAHVIEDEKMFKRNFAQEIIGGMLDLDSNMWRKPPRENFDHQKQKVLLFADKWKNYDITSNNSD</sequence>
<feature type="compositionally biased region" description="Polar residues" evidence="2">
    <location>
        <begin position="343"/>
        <end position="353"/>
    </location>
</feature>
<feature type="compositionally biased region" description="Basic and acidic residues" evidence="2">
    <location>
        <begin position="148"/>
        <end position="158"/>
    </location>
</feature>
<dbReference type="InterPro" id="IPR006768">
    <property type="entry name" value="Cwf19-like_C_dom-1"/>
</dbReference>
<evidence type="ECO:0000256" key="2">
    <source>
        <dbReference type="SAM" id="MobiDB-lite"/>
    </source>
</evidence>
<feature type="region of interest" description="Disordered" evidence="2">
    <location>
        <begin position="416"/>
        <end position="478"/>
    </location>
</feature>
<evidence type="ECO:0000259" key="4">
    <source>
        <dbReference type="Pfam" id="PF04677"/>
    </source>
</evidence>
<feature type="domain" description="Cwf19-like protein C-terminal" evidence="3">
    <location>
        <begin position="679"/>
        <end position="773"/>
    </location>
</feature>
<dbReference type="InterPro" id="IPR006767">
    <property type="entry name" value="Cwf19-like_C_dom-2"/>
</dbReference>
<dbReference type="Pfam" id="PF04676">
    <property type="entry name" value="CwfJ_C_2"/>
    <property type="match status" value="1"/>
</dbReference>
<reference evidence="5" key="2">
    <citation type="submission" date="2023-03" db="EMBL/GenBank/DDBJ databases">
        <authorList>
            <person name="Inwood S.N."/>
            <person name="Skelly J.G."/>
            <person name="Guhlin J."/>
            <person name="Harrop T.W.R."/>
            <person name="Goldson S.G."/>
            <person name="Dearden P.K."/>
        </authorList>
    </citation>
    <scope>NUCLEOTIDE SEQUENCE</scope>
    <source>
        <strain evidence="5">Irish</strain>
        <tissue evidence="5">Whole body</tissue>
    </source>
</reference>
<feature type="compositionally biased region" description="Basic residues" evidence="2">
    <location>
        <begin position="65"/>
        <end position="89"/>
    </location>
</feature>
<evidence type="ECO:0000256" key="1">
    <source>
        <dbReference type="ARBA" id="ARBA00006795"/>
    </source>
</evidence>
<dbReference type="AlphaFoldDB" id="A0AA39FQ34"/>
<dbReference type="Proteomes" id="UP001168990">
    <property type="component" value="Unassembled WGS sequence"/>
</dbReference>
<dbReference type="SUPFAM" id="SSF54197">
    <property type="entry name" value="HIT-like"/>
    <property type="match status" value="1"/>
</dbReference>
<dbReference type="GO" id="GO:0071014">
    <property type="term" value="C:post-mRNA release spliceosomal complex"/>
    <property type="evidence" value="ECO:0007669"/>
    <property type="project" value="TreeGrafter"/>
</dbReference>
<feature type="compositionally biased region" description="Low complexity" evidence="2">
    <location>
        <begin position="319"/>
        <end position="332"/>
    </location>
</feature>
<feature type="region of interest" description="Disordered" evidence="2">
    <location>
        <begin position="147"/>
        <end position="191"/>
    </location>
</feature>
<dbReference type="Pfam" id="PF04677">
    <property type="entry name" value="CwfJ_C_1"/>
    <property type="match status" value="1"/>
</dbReference>
<dbReference type="EMBL" id="JAQQBS010000002">
    <property type="protein sequence ID" value="KAK0173563.1"/>
    <property type="molecule type" value="Genomic_DNA"/>
</dbReference>
<feature type="compositionally biased region" description="Basic and acidic residues" evidence="2">
    <location>
        <begin position="32"/>
        <end position="52"/>
    </location>
</feature>
<feature type="compositionally biased region" description="Polar residues" evidence="2">
    <location>
        <begin position="170"/>
        <end position="185"/>
    </location>
</feature>
<protein>
    <recommendedName>
        <fullName evidence="7">CWF19-like protein 2</fullName>
    </recommendedName>
</protein>
<feature type="region of interest" description="Disordered" evidence="2">
    <location>
        <begin position="1"/>
        <end position="20"/>
    </location>
</feature>
<dbReference type="InterPro" id="IPR040194">
    <property type="entry name" value="Cwf19-like"/>
</dbReference>
<reference evidence="5" key="1">
    <citation type="journal article" date="2023" name="bioRxiv">
        <title>Scaffold-level genome assemblies of two parasitoid biocontrol wasps reveal the parthenogenesis mechanism and an associated novel virus.</title>
        <authorList>
            <person name="Inwood S."/>
            <person name="Skelly J."/>
            <person name="Guhlin J."/>
            <person name="Harrop T."/>
            <person name="Goldson S."/>
            <person name="Dearden P."/>
        </authorList>
    </citation>
    <scope>NUCLEOTIDE SEQUENCE</scope>
    <source>
        <strain evidence="5">Irish</strain>
        <tissue evidence="5">Whole body</tissue>
    </source>
</reference>
<comment type="similarity">
    <text evidence="1">Belongs to the CWF19 family.</text>
</comment>
<comment type="caution">
    <text evidence="5">The sequence shown here is derived from an EMBL/GenBank/DDBJ whole genome shotgun (WGS) entry which is preliminary data.</text>
</comment>
<dbReference type="Gene3D" id="3.30.428.10">
    <property type="entry name" value="HIT-like"/>
    <property type="match status" value="1"/>
</dbReference>
<proteinExistence type="inferred from homology"/>
<feature type="compositionally biased region" description="Basic and acidic residues" evidence="2">
    <location>
        <begin position="416"/>
        <end position="436"/>
    </location>
</feature>
<feature type="compositionally biased region" description="Basic and acidic residues" evidence="2">
    <location>
        <begin position="356"/>
        <end position="366"/>
    </location>
</feature>